<feature type="chain" id="PRO_5034348385" evidence="2">
    <location>
        <begin position="18"/>
        <end position="671"/>
    </location>
</feature>
<organism evidence="3 4">
    <name type="scientific">Fusarium zealandicum</name>
    <dbReference type="NCBI Taxonomy" id="1053134"/>
    <lineage>
        <taxon>Eukaryota</taxon>
        <taxon>Fungi</taxon>
        <taxon>Dikarya</taxon>
        <taxon>Ascomycota</taxon>
        <taxon>Pezizomycotina</taxon>
        <taxon>Sordariomycetes</taxon>
        <taxon>Hypocreomycetidae</taxon>
        <taxon>Hypocreales</taxon>
        <taxon>Nectriaceae</taxon>
        <taxon>Fusarium</taxon>
        <taxon>Fusarium staphyleae species complex</taxon>
    </lineage>
</organism>
<feature type="transmembrane region" description="Helical" evidence="1">
    <location>
        <begin position="97"/>
        <end position="116"/>
    </location>
</feature>
<comment type="caution">
    <text evidence="3">The sequence shown here is derived from an EMBL/GenBank/DDBJ whole genome shotgun (WGS) entry which is preliminary data.</text>
</comment>
<dbReference type="EMBL" id="JABEYC010000234">
    <property type="protein sequence ID" value="KAF4980411.1"/>
    <property type="molecule type" value="Genomic_DNA"/>
</dbReference>
<protein>
    <submittedName>
        <fullName evidence="3">Uncharacterized protein</fullName>
    </submittedName>
</protein>
<feature type="transmembrane region" description="Helical" evidence="1">
    <location>
        <begin position="583"/>
        <end position="607"/>
    </location>
</feature>
<feature type="signal peptide" evidence="2">
    <location>
        <begin position="1"/>
        <end position="17"/>
    </location>
</feature>
<evidence type="ECO:0000256" key="1">
    <source>
        <dbReference type="SAM" id="Phobius"/>
    </source>
</evidence>
<keyword evidence="2" id="KW-0732">Signal</keyword>
<feature type="transmembrane region" description="Helical" evidence="1">
    <location>
        <begin position="58"/>
        <end position="76"/>
    </location>
</feature>
<feature type="transmembrane region" description="Helical" evidence="1">
    <location>
        <begin position="627"/>
        <end position="645"/>
    </location>
</feature>
<dbReference type="AlphaFoldDB" id="A0A8H4UNI5"/>
<evidence type="ECO:0000313" key="4">
    <source>
        <dbReference type="Proteomes" id="UP000635477"/>
    </source>
</evidence>
<reference evidence="3" key="1">
    <citation type="journal article" date="2020" name="BMC Genomics">
        <title>Correction to: Identification and distribution of gene clusters required for synthesis of sphingolipid metabolism inhibitors in diverse species of the filamentous fungus Fusarium.</title>
        <authorList>
            <person name="Kim H.S."/>
            <person name="Lohmar J.M."/>
            <person name="Busman M."/>
            <person name="Brown D.W."/>
            <person name="Naumann T.A."/>
            <person name="Divon H.H."/>
            <person name="Lysoe E."/>
            <person name="Uhlig S."/>
            <person name="Proctor R.H."/>
        </authorList>
    </citation>
    <scope>NUCLEOTIDE SEQUENCE</scope>
    <source>
        <strain evidence="3">NRRL 22465</strain>
    </source>
</reference>
<proteinExistence type="predicted"/>
<keyword evidence="4" id="KW-1185">Reference proteome</keyword>
<name>A0A8H4UNI5_9HYPO</name>
<dbReference type="OrthoDB" id="3061561at2759"/>
<evidence type="ECO:0000256" key="2">
    <source>
        <dbReference type="SAM" id="SignalP"/>
    </source>
</evidence>
<dbReference type="PANTHER" id="PTHR35043:SF7">
    <property type="entry name" value="TRANSCRIPTION FACTOR DOMAIN-CONTAINING PROTEIN"/>
    <property type="match status" value="1"/>
</dbReference>
<evidence type="ECO:0000313" key="3">
    <source>
        <dbReference type="EMBL" id="KAF4980411.1"/>
    </source>
</evidence>
<feature type="transmembrane region" description="Helical" evidence="1">
    <location>
        <begin position="549"/>
        <end position="571"/>
    </location>
</feature>
<keyword evidence="1" id="KW-1133">Transmembrane helix</keyword>
<dbReference type="PANTHER" id="PTHR35043">
    <property type="entry name" value="TRANSCRIPTION FACTOR DOMAIN-CONTAINING PROTEIN"/>
    <property type="match status" value="1"/>
</dbReference>
<sequence length="671" mass="74919">MSGVLFFFFSQLPLVQGQPIAEPLPYLNNAKPRLILRADTHTEFAPAWVSEPDIRGTFRLLYSCLFTLTLCVYTAIHLNVPRRRETGLELFWRKLKWVIVAIFAPELVLYAAYVQWHVASDMCKSLNGLAETKGFTGRRQGDDDDAPGDKHDLDKPHRFSLLYGYYVVMGGLVMDIRNLHDECTQVTLTPEGLLYLAQNGHFIFVSDDTIKDKSKSDAFAKVIVMLQVTWMIVQTCSRLAAGLPVTIIEGHTLVHVVTALAMYTLWFQKPLNICEPTIVENQAFMDHTALMLMRSTRLGGKACASTTKRSRRLSLIKGLIVGLLRLIGLKDVAQDKEDAYLKLDRLTHRSDDTSESAYLKNYLATVDEVKKAKEKKVILRRDAAWDQPFSIPLVQNPKLPEVSTQEGSGIAAMPPEVAPDTPNKPIIYDAQEVSVSDIESAYKIPLPEGRKPVGVIKSGQRLASGIGPIEANNMPTFSMRISDLEGSNTHSLSIELSPKIVRRWEQAAKVIEKEHVGIEEAACYLIDGQPSNLPLPDEQGIKSIGTSNIFWLVVVFFILCTGYGGVHCIAWNSDFATNVELQFWRFACIDLVIAGVLYFLLFAFYLATEEGSSSSSVATTSRWTVLVVGWGHFAVYIAARVFLVVEAFMSVRHLRVGAYEVVDWAAFIPHL</sequence>
<accession>A0A8H4UNI5</accession>
<keyword evidence="1" id="KW-0472">Membrane</keyword>
<keyword evidence="1" id="KW-0812">Transmembrane</keyword>
<gene>
    <name evidence="3" type="ORF">FZEAL_3564</name>
</gene>
<reference evidence="3" key="2">
    <citation type="submission" date="2020-05" db="EMBL/GenBank/DDBJ databases">
        <authorList>
            <person name="Kim H.-S."/>
            <person name="Proctor R.H."/>
            <person name="Brown D.W."/>
        </authorList>
    </citation>
    <scope>NUCLEOTIDE SEQUENCE</scope>
    <source>
        <strain evidence="3">NRRL 22465</strain>
    </source>
</reference>
<dbReference type="Proteomes" id="UP000635477">
    <property type="component" value="Unassembled WGS sequence"/>
</dbReference>